<dbReference type="GO" id="GO:0003677">
    <property type="term" value="F:DNA binding"/>
    <property type="evidence" value="ECO:0007669"/>
    <property type="project" value="UniProtKB-KW"/>
</dbReference>
<proteinExistence type="predicted"/>
<dbReference type="EMBL" id="BART01024472">
    <property type="protein sequence ID" value="GAH04316.1"/>
    <property type="molecule type" value="Genomic_DNA"/>
</dbReference>
<sequence>DGDLTKFSKEIIKDAENLKGVSRTLIGKVLSIYSPKIFISIFGHQDIFLEKIYSDYKPETYGVELYLRNNYLLLDTKNKYASNLSNDEFAHLLYKIFEIKKADAAESQRVEDESKIEALEVQHYQSLIHRNFNQIFRRKLEYYDPERQNENNGHFDTQEVGIMDFLAIDQNKDLVVIELKRESTDRTLGQILRYMGWVNKNLCKKDQKIKGLIIAEIKDNRLEYALTVTPNVTFRKMKLNVEIEDSTS</sequence>
<protein>
    <recommendedName>
        <fullName evidence="2">Endonuclease NucS C-terminal domain-containing protein</fullName>
    </recommendedName>
</protein>
<dbReference type="Gene3D" id="3.40.1350.10">
    <property type="match status" value="1"/>
</dbReference>
<accession>X1C8B2</accession>
<dbReference type="InterPro" id="IPR002793">
    <property type="entry name" value="Endonuclease_NucS"/>
</dbReference>
<dbReference type="CDD" id="cd22341">
    <property type="entry name" value="NucS-like"/>
    <property type="match status" value="1"/>
</dbReference>
<name>X1C8B2_9ZZZZ</name>
<organism evidence="3">
    <name type="scientific">marine sediment metagenome</name>
    <dbReference type="NCBI Taxonomy" id="412755"/>
    <lineage>
        <taxon>unclassified sequences</taxon>
        <taxon>metagenomes</taxon>
        <taxon>ecological metagenomes</taxon>
    </lineage>
</organism>
<reference evidence="3" key="1">
    <citation type="journal article" date="2014" name="Front. Microbiol.">
        <title>High frequency of phylogenetically diverse reductive dehalogenase-homologous genes in deep subseafloor sedimentary metagenomes.</title>
        <authorList>
            <person name="Kawai M."/>
            <person name="Futagami T."/>
            <person name="Toyoda A."/>
            <person name="Takaki Y."/>
            <person name="Nishi S."/>
            <person name="Hori S."/>
            <person name="Arai W."/>
            <person name="Tsubouchi T."/>
            <person name="Morono Y."/>
            <person name="Uchiyama I."/>
            <person name="Ito T."/>
            <person name="Fujiyama A."/>
            <person name="Inagaki F."/>
            <person name="Takami H."/>
        </authorList>
    </citation>
    <scope>NUCLEOTIDE SEQUENCE</scope>
    <source>
        <strain evidence="3">Expedition CK06-06</strain>
    </source>
</reference>
<feature type="non-terminal residue" evidence="3">
    <location>
        <position position="1"/>
    </location>
</feature>
<keyword evidence="1" id="KW-0238">DNA-binding</keyword>
<evidence type="ECO:0000256" key="1">
    <source>
        <dbReference type="ARBA" id="ARBA00023125"/>
    </source>
</evidence>
<feature type="domain" description="Endonuclease NucS C-terminal" evidence="2">
    <location>
        <begin position="160"/>
        <end position="217"/>
    </location>
</feature>
<dbReference type="AlphaFoldDB" id="X1C8B2"/>
<gene>
    <name evidence="3" type="ORF">S01H4_44191</name>
</gene>
<dbReference type="GO" id="GO:0004519">
    <property type="term" value="F:endonuclease activity"/>
    <property type="evidence" value="ECO:0007669"/>
    <property type="project" value="InterPro"/>
</dbReference>
<dbReference type="InterPro" id="IPR011856">
    <property type="entry name" value="tRNA_endonuc-like_dom_sf"/>
</dbReference>
<evidence type="ECO:0000259" key="2">
    <source>
        <dbReference type="Pfam" id="PF01939"/>
    </source>
</evidence>
<evidence type="ECO:0000313" key="3">
    <source>
        <dbReference type="EMBL" id="GAH04316.1"/>
    </source>
</evidence>
<dbReference type="InterPro" id="IPR048301">
    <property type="entry name" value="NucS_C"/>
</dbReference>
<comment type="caution">
    <text evidence="3">The sequence shown here is derived from an EMBL/GenBank/DDBJ whole genome shotgun (WGS) entry which is preliminary data.</text>
</comment>
<dbReference type="Pfam" id="PF01939">
    <property type="entry name" value="NucS_C"/>
    <property type="match status" value="1"/>
</dbReference>